<keyword evidence="1" id="KW-0472">Membrane</keyword>
<organism evidence="2 3">
    <name type="scientific">Meloidogyne incognita</name>
    <name type="common">Southern root-knot nematode worm</name>
    <name type="synonym">Oxyuris incognita</name>
    <dbReference type="NCBI Taxonomy" id="6306"/>
    <lineage>
        <taxon>Eukaryota</taxon>
        <taxon>Metazoa</taxon>
        <taxon>Ecdysozoa</taxon>
        <taxon>Nematoda</taxon>
        <taxon>Chromadorea</taxon>
        <taxon>Rhabditida</taxon>
        <taxon>Tylenchina</taxon>
        <taxon>Tylenchomorpha</taxon>
        <taxon>Tylenchoidea</taxon>
        <taxon>Meloidogynidae</taxon>
        <taxon>Meloidogyninae</taxon>
        <taxon>Meloidogyne</taxon>
        <taxon>Meloidogyne incognita group</taxon>
    </lineage>
</organism>
<dbReference type="AlphaFoldDB" id="A0A914L368"/>
<keyword evidence="1" id="KW-1133">Transmembrane helix</keyword>
<protein>
    <submittedName>
        <fullName evidence="3">Secreted protein</fullName>
    </submittedName>
</protein>
<keyword evidence="1" id="KW-0812">Transmembrane</keyword>
<sequence length="92" mass="10184">MTTKLIPRHHLIFIITFIVLNFPLLINTQSAVCPIGFVWGGRVLVRLKVKNQPILVLDPEQDRSPGLQTPVCGFGTPCQPSLPPFHVIVCSV</sequence>
<reference evidence="3" key="1">
    <citation type="submission" date="2022-11" db="UniProtKB">
        <authorList>
            <consortium name="WormBaseParasite"/>
        </authorList>
    </citation>
    <scope>IDENTIFICATION</scope>
</reference>
<evidence type="ECO:0000313" key="3">
    <source>
        <dbReference type="WBParaSite" id="Minc3s00200g07403"/>
    </source>
</evidence>
<evidence type="ECO:0000256" key="1">
    <source>
        <dbReference type="SAM" id="Phobius"/>
    </source>
</evidence>
<name>A0A914L368_MELIC</name>
<dbReference type="WBParaSite" id="Minc3s00200g07403">
    <property type="protein sequence ID" value="Minc3s00200g07403"/>
    <property type="gene ID" value="Minc3s00200g07403"/>
</dbReference>
<proteinExistence type="predicted"/>
<dbReference type="Proteomes" id="UP000887563">
    <property type="component" value="Unplaced"/>
</dbReference>
<evidence type="ECO:0000313" key="2">
    <source>
        <dbReference type="Proteomes" id="UP000887563"/>
    </source>
</evidence>
<keyword evidence="2" id="KW-1185">Reference proteome</keyword>
<feature type="transmembrane region" description="Helical" evidence="1">
    <location>
        <begin position="12"/>
        <end position="40"/>
    </location>
</feature>
<accession>A0A914L368</accession>